<sequence>YGIRKTPEANSDYVIVTGFTSLFLPAPLQILKRPDTGAEWAIQLPILAKSENGQKQIEDLRDEAERR</sequence>
<dbReference type="Proteomes" id="UP000295264">
    <property type="component" value="Unassembled WGS sequence"/>
</dbReference>
<gene>
    <name evidence="1" type="ORF">DBR06_SOUSAS1310026</name>
</gene>
<proteinExistence type="predicted"/>
<feature type="non-terminal residue" evidence="1">
    <location>
        <position position="1"/>
    </location>
</feature>
<reference evidence="1 2" key="1">
    <citation type="journal article" date="2018" name="Genomics">
        <title>Molecular footprints of inshore aquatic adaptation in Indo-Pacific humpback dolphin (Sousa chinensis).</title>
        <authorList>
            <person name="Ming Y."/>
            <person name="Jian J."/>
            <person name="Yu F."/>
            <person name="Yu X."/>
            <person name="Wang J."/>
            <person name="Liu W."/>
        </authorList>
    </citation>
    <scope>NUCLEOTIDE SEQUENCE [LARGE SCALE GENOMIC DNA]</scope>
    <source>
        <strain evidence="1">MY-2018</strain>
        <tissue evidence="1">Skin</tissue>
    </source>
</reference>
<name>A0A484GZE2_SOUCH</name>
<dbReference type="EMBL" id="QWLN02002294">
    <property type="protein sequence ID" value="TEA40731.1"/>
    <property type="molecule type" value="Genomic_DNA"/>
</dbReference>
<feature type="non-terminal residue" evidence="1">
    <location>
        <position position="67"/>
    </location>
</feature>
<evidence type="ECO:0000313" key="2">
    <source>
        <dbReference type="Proteomes" id="UP000295264"/>
    </source>
</evidence>
<dbReference type="AlphaFoldDB" id="A0A484GZE2"/>
<protein>
    <submittedName>
        <fullName evidence="1">Uncharacterized protein</fullName>
    </submittedName>
</protein>
<evidence type="ECO:0000313" key="1">
    <source>
        <dbReference type="EMBL" id="TEA40731.1"/>
    </source>
</evidence>
<organism evidence="1 2">
    <name type="scientific">Sousa chinensis</name>
    <name type="common">Indo-pacific humpbacked dolphin</name>
    <name type="synonym">Steno chinensis</name>
    <dbReference type="NCBI Taxonomy" id="103600"/>
    <lineage>
        <taxon>Eukaryota</taxon>
        <taxon>Metazoa</taxon>
        <taxon>Chordata</taxon>
        <taxon>Craniata</taxon>
        <taxon>Vertebrata</taxon>
        <taxon>Euteleostomi</taxon>
        <taxon>Mammalia</taxon>
        <taxon>Eutheria</taxon>
        <taxon>Laurasiatheria</taxon>
        <taxon>Artiodactyla</taxon>
        <taxon>Whippomorpha</taxon>
        <taxon>Cetacea</taxon>
        <taxon>Odontoceti</taxon>
        <taxon>Delphinidae</taxon>
        <taxon>Sousa</taxon>
    </lineage>
</organism>
<keyword evidence="2" id="KW-1185">Reference proteome</keyword>
<accession>A0A484GZE2</accession>
<comment type="caution">
    <text evidence="1">The sequence shown here is derived from an EMBL/GenBank/DDBJ whole genome shotgun (WGS) entry which is preliminary data.</text>
</comment>